<organism evidence="2 3">
    <name type="scientific">Ornithinimicrobium tianjinense</name>
    <dbReference type="NCBI Taxonomy" id="1195761"/>
    <lineage>
        <taxon>Bacteria</taxon>
        <taxon>Bacillati</taxon>
        <taxon>Actinomycetota</taxon>
        <taxon>Actinomycetes</taxon>
        <taxon>Micrococcales</taxon>
        <taxon>Ornithinimicrobiaceae</taxon>
        <taxon>Ornithinimicrobium</taxon>
    </lineage>
</organism>
<dbReference type="SUPFAM" id="SSF56112">
    <property type="entry name" value="Protein kinase-like (PK-like)"/>
    <property type="match status" value="1"/>
</dbReference>
<proteinExistence type="predicted"/>
<dbReference type="InterPro" id="IPR011009">
    <property type="entry name" value="Kinase-like_dom_sf"/>
</dbReference>
<evidence type="ECO:0000313" key="3">
    <source>
        <dbReference type="Proteomes" id="UP000605670"/>
    </source>
</evidence>
<dbReference type="AlphaFoldDB" id="A0A917F569"/>
<reference evidence="2" key="2">
    <citation type="submission" date="2020-09" db="EMBL/GenBank/DDBJ databases">
        <authorList>
            <person name="Sun Q."/>
            <person name="Zhou Y."/>
        </authorList>
    </citation>
    <scope>NUCLEOTIDE SEQUENCE</scope>
    <source>
        <strain evidence="2">CGMCC 1.12160</strain>
    </source>
</reference>
<evidence type="ECO:0008006" key="4">
    <source>
        <dbReference type="Google" id="ProtNLM"/>
    </source>
</evidence>
<evidence type="ECO:0000256" key="1">
    <source>
        <dbReference type="SAM" id="MobiDB-lite"/>
    </source>
</evidence>
<evidence type="ECO:0000313" key="2">
    <source>
        <dbReference type="EMBL" id="GGF49223.1"/>
    </source>
</evidence>
<dbReference type="EMBL" id="BMEM01000002">
    <property type="protein sequence ID" value="GGF49223.1"/>
    <property type="molecule type" value="Genomic_DNA"/>
</dbReference>
<gene>
    <name evidence="2" type="ORF">GCM10011366_16410</name>
</gene>
<reference evidence="2" key="1">
    <citation type="journal article" date="2014" name="Int. J. Syst. Evol. Microbiol.">
        <title>Complete genome sequence of Corynebacterium casei LMG S-19264T (=DSM 44701T), isolated from a smear-ripened cheese.</title>
        <authorList>
            <consortium name="US DOE Joint Genome Institute (JGI-PGF)"/>
            <person name="Walter F."/>
            <person name="Albersmeier A."/>
            <person name="Kalinowski J."/>
            <person name="Ruckert C."/>
        </authorList>
    </citation>
    <scope>NUCLEOTIDE SEQUENCE</scope>
    <source>
        <strain evidence="2">CGMCC 1.12160</strain>
    </source>
</reference>
<dbReference type="Proteomes" id="UP000605670">
    <property type="component" value="Unassembled WGS sequence"/>
</dbReference>
<keyword evidence="3" id="KW-1185">Reference proteome</keyword>
<dbReference type="RefSeq" id="WP_188429730.1">
    <property type="nucleotide sequence ID" value="NZ_BAABKH010000001.1"/>
</dbReference>
<name>A0A917F569_9MICO</name>
<comment type="caution">
    <text evidence="2">The sequence shown here is derived from an EMBL/GenBank/DDBJ whole genome shotgun (WGS) entry which is preliminary data.</text>
</comment>
<sequence>MSTARAVPDQVLPRGVRLGPGTDLGGSARSQVHRHTVLEGPDDWGTSVVVKRFLPQPPGRGAAMGYERERVGLQLLPGAPRLLAADDGTRTVVMEDLGAEPTLADVLLADASPQASATAYWQIVEWAAALGGTVRADPALLAAARDRLGPAVAEDRRARADFPRRGLERLAEVTGSRSAAAARAELLDAVERLERDTARHVLGPGDACPDNAVLTPGGVRFLDLEGAGVRHLAYEAAYAAEPFSTCWCVFRPPAGLTVAMLEAFTSSAEQQLPGLAKDPAWARQVREAVAAWVLSATGWLMDAALEDRGIAPDGRLGPRARPLLASRWRRVAAECRADLPDVARACEEAATWAARTWGTAASELPGYPAFVGDGSGRS</sequence>
<accession>A0A917F569</accession>
<protein>
    <recommendedName>
        <fullName evidence="4">Phosphotransferase enzyme family protein</fullName>
    </recommendedName>
</protein>
<feature type="region of interest" description="Disordered" evidence="1">
    <location>
        <begin position="1"/>
        <end position="28"/>
    </location>
</feature>